<gene>
    <name evidence="1" type="ORF">NDU88_001087</name>
</gene>
<comment type="caution">
    <text evidence="1">The sequence shown here is derived from an EMBL/GenBank/DDBJ whole genome shotgun (WGS) entry which is preliminary data.</text>
</comment>
<organism evidence="1 2">
    <name type="scientific">Pleurodeles waltl</name>
    <name type="common">Iberian ribbed newt</name>
    <dbReference type="NCBI Taxonomy" id="8319"/>
    <lineage>
        <taxon>Eukaryota</taxon>
        <taxon>Metazoa</taxon>
        <taxon>Chordata</taxon>
        <taxon>Craniata</taxon>
        <taxon>Vertebrata</taxon>
        <taxon>Euteleostomi</taxon>
        <taxon>Amphibia</taxon>
        <taxon>Batrachia</taxon>
        <taxon>Caudata</taxon>
        <taxon>Salamandroidea</taxon>
        <taxon>Salamandridae</taxon>
        <taxon>Pleurodelinae</taxon>
        <taxon>Pleurodeles</taxon>
    </lineage>
</organism>
<name>A0AAV7W0F8_PLEWA</name>
<keyword evidence="2" id="KW-1185">Reference proteome</keyword>
<evidence type="ECO:0000313" key="1">
    <source>
        <dbReference type="EMBL" id="KAJ1205659.1"/>
    </source>
</evidence>
<dbReference type="AlphaFoldDB" id="A0AAV7W0F8"/>
<accession>A0AAV7W0F8</accession>
<dbReference type="EMBL" id="JANPWB010000002">
    <property type="protein sequence ID" value="KAJ1205659.1"/>
    <property type="molecule type" value="Genomic_DNA"/>
</dbReference>
<protein>
    <submittedName>
        <fullName evidence="1">Uncharacterized protein</fullName>
    </submittedName>
</protein>
<dbReference type="Proteomes" id="UP001066276">
    <property type="component" value="Chromosome 1_2"/>
</dbReference>
<reference evidence="1" key="1">
    <citation type="journal article" date="2022" name="bioRxiv">
        <title>Sequencing and chromosome-scale assembly of the giantPleurodeles waltlgenome.</title>
        <authorList>
            <person name="Brown T."/>
            <person name="Elewa A."/>
            <person name="Iarovenko S."/>
            <person name="Subramanian E."/>
            <person name="Araus A.J."/>
            <person name="Petzold A."/>
            <person name="Susuki M."/>
            <person name="Suzuki K.-i.T."/>
            <person name="Hayashi T."/>
            <person name="Toyoda A."/>
            <person name="Oliveira C."/>
            <person name="Osipova E."/>
            <person name="Leigh N.D."/>
            <person name="Simon A."/>
            <person name="Yun M.H."/>
        </authorList>
    </citation>
    <scope>NUCLEOTIDE SEQUENCE</scope>
    <source>
        <strain evidence="1">20211129_DDA</strain>
        <tissue evidence="1">Liver</tissue>
    </source>
</reference>
<proteinExistence type="predicted"/>
<sequence>MSARMEVEALERTEIFKSIASKLRPTAVISCSMRSVVSAERGRPIIQVLELITDEMVDDMCVKMRMAGAPGPNSLKARLFKAARTESLMAPRSMLLRTAGLMHSCGKELMDFGCGGLMTLARAP</sequence>
<evidence type="ECO:0000313" key="2">
    <source>
        <dbReference type="Proteomes" id="UP001066276"/>
    </source>
</evidence>